<feature type="domain" description="Cyclic nucleotide-binding" evidence="4">
    <location>
        <begin position="14"/>
        <end position="136"/>
    </location>
</feature>
<dbReference type="PANTHER" id="PTHR24567:SF26">
    <property type="entry name" value="REGULATORY PROTEIN YEIL"/>
    <property type="match status" value="1"/>
</dbReference>
<dbReference type="InterPro" id="IPR014710">
    <property type="entry name" value="RmlC-like_jellyroll"/>
</dbReference>
<feature type="domain" description="HTH crp-type" evidence="5">
    <location>
        <begin position="150"/>
        <end position="214"/>
    </location>
</feature>
<dbReference type="Pfam" id="PF00027">
    <property type="entry name" value="cNMP_binding"/>
    <property type="match status" value="1"/>
</dbReference>
<evidence type="ECO:0000313" key="6">
    <source>
        <dbReference type="EMBL" id="ALP53137.1"/>
    </source>
</evidence>
<evidence type="ECO:0008006" key="8">
    <source>
        <dbReference type="Google" id="ProtNLM"/>
    </source>
</evidence>
<evidence type="ECO:0000256" key="1">
    <source>
        <dbReference type="ARBA" id="ARBA00023015"/>
    </source>
</evidence>
<dbReference type="PROSITE" id="PS50042">
    <property type="entry name" value="CNMP_BINDING_3"/>
    <property type="match status" value="1"/>
</dbReference>
<proteinExistence type="predicted"/>
<protein>
    <recommendedName>
        <fullName evidence="8">Crp/Fnr family transcriptional regulator</fullName>
    </recommendedName>
</protein>
<dbReference type="InterPro" id="IPR036388">
    <property type="entry name" value="WH-like_DNA-bd_sf"/>
</dbReference>
<dbReference type="EMBL" id="CP013099">
    <property type="protein sequence ID" value="ALP53137.1"/>
    <property type="molecule type" value="Genomic_DNA"/>
</dbReference>
<dbReference type="GO" id="GO:0005829">
    <property type="term" value="C:cytosol"/>
    <property type="evidence" value="ECO:0007669"/>
    <property type="project" value="TreeGrafter"/>
</dbReference>
<evidence type="ECO:0000313" key="7">
    <source>
        <dbReference type="Proteomes" id="UP000055136"/>
    </source>
</evidence>
<dbReference type="SMART" id="SM00419">
    <property type="entry name" value="HTH_CRP"/>
    <property type="match status" value="1"/>
</dbReference>
<sequence>MLTSRSTVFESFPALQQLDAKDRDWLVKQVQVQHFPAGTRLFYEGESCAGFLLLLKGSMRVQKLTDNGHEIVLYHVLPGQSCKLTNSCLLGGQRYPAEAFSETEVELLTIPKAAFKQLLEKSPQLRNAIYSSIDDAMSELVTLVEEVAFGHLDHRLAQFLLECTRQQPRLQTTHQAVATELGTAREVISRLLKEFERNGWLKLHRGSIEITDRAALGAI</sequence>
<dbReference type="CDD" id="cd00038">
    <property type="entry name" value="CAP_ED"/>
    <property type="match status" value="1"/>
</dbReference>
<dbReference type="InterPro" id="IPR018490">
    <property type="entry name" value="cNMP-bd_dom_sf"/>
</dbReference>
<dbReference type="Gene3D" id="1.10.10.10">
    <property type="entry name" value="Winged helix-like DNA-binding domain superfamily/Winged helix DNA-binding domain"/>
    <property type="match status" value="1"/>
</dbReference>
<reference evidence="6" key="1">
    <citation type="submission" date="2015-10" db="EMBL/GenBank/DDBJ databases">
        <title>Description of Candidatus Tenderia electrophaga gen. nov, sp. nov., an Uncultivated Electroautotroph from a Biocathode Enrichment.</title>
        <authorList>
            <person name="Eddie B.J."/>
            <person name="Malanoski A.P."/>
            <person name="Wang Z."/>
            <person name="Hall R.J."/>
            <person name="Oh S.D."/>
            <person name="Heiner C."/>
            <person name="Lin B."/>
            <person name="Strycharz-Glaven S.M."/>
        </authorList>
    </citation>
    <scope>NUCLEOTIDE SEQUENCE [LARGE SCALE GENOMIC DNA]</scope>
    <source>
        <strain evidence="6">NRL1</strain>
    </source>
</reference>
<keyword evidence="1" id="KW-0805">Transcription regulation</keyword>
<dbReference type="KEGG" id="tee:Tel_08190"/>
<evidence type="ECO:0000259" key="4">
    <source>
        <dbReference type="PROSITE" id="PS50042"/>
    </source>
</evidence>
<organism evidence="6 7">
    <name type="scientific">Candidatus Tenderia electrophaga</name>
    <dbReference type="NCBI Taxonomy" id="1748243"/>
    <lineage>
        <taxon>Bacteria</taxon>
        <taxon>Pseudomonadati</taxon>
        <taxon>Pseudomonadota</taxon>
        <taxon>Gammaproteobacteria</taxon>
        <taxon>Candidatus Tenderiales</taxon>
        <taxon>Candidatus Tenderiaceae</taxon>
        <taxon>Candidatus Tenderia</taxon>
    </lineage>
</organism>
<keyword evidence="3" id="KW-0804">Transcription</keyword>
<evidence type="ECO:0000256" key="2">
    <source>
        <dbReference type="ARBA" id="ARBA00023125"/>
    </source>
</evidence>
<dbReference type="PANTHER" id="PTHR24567">
    <property type="entry name" value="CRP FAMILY TRANSCRIPTIONAL REGULATORY PROTEIN"/>
    <property type="match status" value="1"/>
</dbReference>
<dbReference type="InterPro" id="IPR050397">
    <property type="entry name" value="Env_Response_Regulators"/>
</dbReference>
<gene>
    <name evidence="6" type="ORF">Tel_08190</name>
</gene>
<dbReference type="SUPFAM" id="SSF46785">
    <property type="entry name" value="Winged helix' DNA-binding domain"/>
    <property type="match status" value="1"/>
</dbReference>
<dbReference type="STRING" id="1748243.Tel_08190"/>
<dbReference type="InterPro" id="IPR000595">
    <property type="entry name" value="cNMP-bd_dom"/>
</dbReference>
<dbReference type="Proteomes" id="UP000055136">
    <property type="component" value="Chromosome"/>
</dbReference>
<accession>A0A0S2TD98</accession>
<keyword evidence="7" id="KW-1185">Reference proteome</keyword>
<dbReference type="SUPFAM" id="SSF51206">
    <property type="entry name" value="cAMP-binding domain-like"/>
    <property type="match status" value="1"/>
</dbReference>
<dbReference type="PROSITE" id="PS51063">
    <property type="entry name" value="HTH_CRP_2"/>
    <property type="match status" value="1"/>
</dbReference>
<dbReference type="GO" id="GO:0003677">
    <property type="term" value="F:DNA binding"/>
    <property type="evidence" value="ECO:0007669"/>
    <property type="project" value="UniProtKB-KW"/>
</dbReference>
<dbReference type="InterPro" id="IPR012318">
    <property type="entry name" value="HTH_CRP"/>
</dbReference>
<evidence type="ECO:0000256" key="3">
    <source>
        <dbReference type="ARBA" id="ARBA00023163"/>
    </source>
</evidence>
<name>A0A0S2TD98_9GAMM</name>
<dbReference type="GO" id="GO:0003700">
    <property type="term" value="F:DNA-binding transcription factor activity"/>
    <property type="evidence" value="ECO:0007669"/>
    <property type="project" value="TreeGrafter"/>
</dbReference>
<dbReference type="Pfam" id="PF13545">
    <property type="entry name" value="HTH_Crp_2"/>
    <property type="match status" value="1"/>
</dbReference>
<evidence type="ECO:0000259" key="5">
    <source>
        <dbReference type="PROSITE" id="PS51063"/>
    </source>
</evidence>
<dbReference type="Gene3D" id="2.60.120.10">
    <property type="entry name" value="Jelly Rolls"/>
    <property type="match status" value="1"/>
</dbReference>
<keyword evidence="2" id="KW-0238">DNA-binding</keyword>
<dbReference type="AlphaFoldDB" id="A0A0S2TD98"/>
<dbReference type="SMART" id="SM00100">
    <property type="entry name" value="cNMP"/>
    <property type="match status" value="1"/>
</dbReference>
<dbReference type="InterPro" id="IPR036390">
    <property type="entry name" value="WH_DNA-bd_sf"/>
</dbReference>